<evidence type="ECO:0000256" key="9">
    <source>
        <dbReference type="ARBA" id="ARBA00023010"/>
    </source>
</evidence>
<comment type="subcellular location">
    <subcellularLocation>
        <location evidence="1 11">Cell membrane</location>
        <topology evidence="1 11">Multi-pass membrane protein</topology>
    </subcellularLocation>
</comment>
<dbReference type="GO" id="GO:0009306">
    <property type="term" value="P:protein secretion"/>
    <property type="evidence" value="ECO:0007669"/>
    <property type="project" value="UniProtKB-UniRule"/>
</dbReference>
<feature type="transmembrane region" description="Helical" evidence="11">
    <location>
        <begin position="51"/>
        <end position="74"/>
    </location>
</feature>
<evidence type="ECO:0000313" key="14">
    <source>
        <dbReference type="Proteomes" id="UP000199657"/>
    </source>
</evidence>
<evidence type="ECO:0000256" key="6">
    <source>
        <dbReference type="ARBA" id="ARBA00022692"/>
    </source>
</evidence>
<dbReference type="RefSeq" id="WP_091641043.1">
    <property type="nucleotide sequence ID" value="NZ_FOEG01000002.1"/>
</dbReference>
<comment type="function">
    <text evidence="11">Involved in protein export. Participates in an early event of protein translocation.</text>
</comment>
<dbReference type="EMBL" id="FOEG01000002">
    <property type="protein sequence ID" value="SEO71230.1"/>
    <property type="molecule type" value="Genomic_DNA"/>
</dbReference>
<organism evidence="13 14">
    <name type="scientific">Aquisalimonas asiatica</name>
    <dbReference type="NCBI Taxonomy" id="406100"/>
    <lineage>
        <taxon>Bacteria</taxon>
        <taxon>Pseudomonadati</taxon>
        <taxon>Pseudomonadota</taxon>
        <taxon>Gammaproteobacteria</taxon>
        <taxon>Chromatiales</taxon>
        <taxon>Ectothiorhodospiraceae</taxon>
        <taxon>Aquisalimonas</taxon>
    </lineage>
</organism>
<name>A0A1H8RXY5_9GAMM</name>
<dbReference type="NCBIfam" id="TIGR00810">
    <property type="entry name" value="secG"/>
    <property type="match status" value="1"/>
</dbReference>
<evidence type="ECO:0000256" key="7">
    <source>
        <dbReference type="ARBA" id="ARBA00022927"/>
    </source>
</evidence>
<dbReference type="InterPro" id="IPR004692">
    <property type="entry name" value="SecG"/>
</dbReference>
<dbReference type="AlphaFoldDB" id="A0A1H8RXY5"/>
<dbReference type="Pfam" id="PF03840">
    <property type="entry name" value="SecG"/>
    <property type="match status" value="1"/>
</dbReference>
<evidence type="ECO:0000256" key="3">
    <source>
        <dbReference type="ARBA" id="ARBA00017876"/>
    </source>
</evidence>
<sequence length="125" mass="12662">MAQIVLIFHVVIAIALVVLVLLQHGKGADAGAAFGSGASSTVFGARGSATFLSRITAMLAAGFFITSLTLAMFASRDAGPGSVLDRAGEEPTAPVEEPVEEDEGPEADDEGPEAPDDGPAVPPEE</sequence>
<dbReference type="PRINTS" id="PR01651">
    <property type="entry name" value="SECGEXPORT"/>
</dbReference>
<comment type="caution">
    <text evidence="11">Lacks conserved residue(s) required for the propagation of feature annotation.</text>
</comment>
<keyword evidence="5 11" id="KW-1003">Cell membrane</keyword>
<dbReference type="GO" id="GO:0005886">
    <property type="term" value="C:plasma membrane"/>
    <property type="evidence" value="ECO:0007669"/>
    <property type="project" value="UniProtKB-SubCell"/>
</dbReference>
<keyword evidence="14" id="KW-1185">Reference proteome</keyword>
<dbReference type="GO" id="GO:0065002">
    <property type="term" value="P:intracellular protein transmembrane transport"/>
    <property type="evidence" value="ECO:0007669"/>
    <property type="project" value="TreeGrafter"/>
</dbReference>
<evidence type="ECO:0000256" key="11">
    <source>
        <dbReference type="RuleBase" id="RU365087"/>
    </source>
</evidence>
<dbReference type="PANTHER" id="PTHR34182:SF1">
    <property type="entry name" value="PROTEIN-EXPORT MEMBRANE PROTEIN SECG"/>
    <property type="match status" value="1"/>
</dbReference>
<evidence type="ECO:0000256" key="12">
    <source>
        <dbReference type="SAM" id="MobiDB-lite"/>
    </source>
</evidence>
<dbReference type="GO" id="GO:0015450">
    <property type="term" value="F:protein-transporting ATPase activity"/>
    <property type="evidence" value="ECO:0007669"/>
    <property type="project" value="UniProtKB-UniRule"/>
</dbReference>
<feature type="compositionally biased region" description="Acidic residues" evidence="12">
    <location>
        <begin position="97"/>
        <end position="116"/>
    </location>
</feature>
<keyword evidence="9 11" id="KW-0811">Translocation</keyword>
<dbReference type="OrthoDB" id="9813947at2"/>
<keyword evidence="4 11" id="KW-0813">Transport</keyword>
<evidence type="ECO:0000256" key="1">
    <source>
        <dbReference type="ARBA" id="ARBA00004651"/>
    </source>
</evidence>
<dbReference type="PANTHER" id="PTHR34182">
    <property type="entry name" value="PROTEIN-EXPORT MEMBRANE PROTEIN SECG"/>
    <property type="match status" value="1"/>
</dbReference>
<dbReference type="STRING" id="406100.SAMN04488052_102331"/>
<keyword evidence="6 11" id="KW-0812">Transmembrane</keyword>
<evidence type="ECO:0000256" key="10">
    <source>
        <dbReference type="ARBA" id="ARBA00023136"/>
    </source>
</evidence>
<evidence type="ECO:0000256" key="2">
    <source>
        <dbReference type="ARBA" id="ARBA00008445"/>
    </source>
</evidence>
<accession>A0A1H8RXY5</accession>
<keyword evidence="10 11" id="KW-0472">Membrane</keyword>
<protein>
    <recommendedName>
        <fullName evidence="3 11">Protein-export membrane protein SecG</fullName>
    </recommendedName>
</protein>
<dbReference type="GO" id="GO:0043952">
    <property type="term" value="P:protein transport by the Sec complex"/>
    <property type="evidence" value="ECO:0007669"/>
    <property type="project" value="TreeGrafter"/>
</dbReference>
<keyword evidence="8 11" id="KW-1133">Transmembrane helix</keyword>
<evidence type="ECO:0000256" key="8">
    <source>
        <dbReference type="ARBA" id="ARBA00022989"/>
    </source>
</evidence>
<feature type="region of interest" description="Disordered" evidence="12">
    <location>
        <begin position="81"/>
        <end position="125"/>
    </location>
</feature>
<reference evidence="13 14" key="1">
    <citation type="submission" date="2016-10" db="EMBL/GenBank/DDBJ databases">
        <authorList>
            <person name="de Groot N.N."/>
        </authorList>
    </citation>
    <scope>NUCLEOTIDE SEQUENCE [LARGE SCALE GENOMIC DNA]</scope>
    <source>
        <strain evidence="13 14">CGMCC 1.6291</strain>
    </source>
</reference>
<evidence type="ECO:0000313" key="13">
    <source>
        <dbReference type="EMBL" id="SEO71230.1"/>
    </source>
</evidence>
<comment type="similarity">
    <text evidence="2 11">Belongs to the SecG family.</text>
</comment>
<evidence type="ECO:0000256" key="5">
    <source>
        <dbReference type="ARBA" id="ARBA00022475"/>
    </source>
</evidence>
<keyword evidence="7 11" id="KW-0653">Protein transport</keyword>
<proteinExistence type="inferred from homology"/>
<gene>
    <name evidence="13" type="ORF">SAMN04488052_102331</name>
</gene>
<evidence type="ECO:0000256" key="4">
    <source>
        <dbReference type="ARBA" id="ARBA00022448"/>
    </source>
</evidence>
<dbReference type="Proteomes" id="UP000199657">
    <property type="component" value="Unassembled WGS sequence"/>
</dbReference>